<dbReference type="InterPro" id="IPR002563">
    <property type="entry name" value="Flavin_Rdtase-like_dom"/>
</dbReference>
<dbReference type="HOGENOM" id="CLU_113721_0_0_6"/>
<name>A4BN98_9GAMM</name>
<sequence length="215" mass="23797">MYLNRVDIADMERRYRAYRANLINCLSGFKAANLIGTADVDGHSNLAIMSSVVHVGANPPLLGLIIRPDQGDRHTLHNILQVGYYTINHVHESFIDQAHQTSARYPRQVSEFVATGLQERWMKGFTAPFVEQSAIAMGLQLREHLPIRLNGTHLVIGEILHLLLPDETVAEDGSIDIAGAGSVAISGLDAYHSVKRPRRMAYAKPDRAPVELKSL</sequence>
<dbReference type="PANTHER" id="PTHR33798">
    <property type="entry name" value="FLAVOPROTEIN OXYGENASE"/>
    <property type="match status" value="1"/>
</dbReference>
<comment type="caution">
    <text evidence="6">The sequence shown here is derived from an EMBL/GenBank/DDBJ whole genome shotgun (WGS) entry which is preliminary data.</text>
</comment>
<keyword evidence="2" id="KW-0285">Flavoprotein</keyword>
<keyword evidence="3" id="KW-0288">FMN</keyword>
<evidence type="ECO:0000256" key="4">
    <source>
        <dbReference type="ARBA" id="ARBA00038054"/>
    </source>
</evidence>
<dbReference type="Proteomes" id="UP000003374">
    <property type="component" value="Unassembled WGS sequence"/>
</dbReference>
<evidence type="ECO:0000256" key="1">
    <source>
        <dbReference type="ARBA" id="ARBA00001917"/>
    </source>
</evidence>
<dbReference type="eggNOG" id="COG1853">
    <property type="taxonomic scope" value="Bacteria"/>
</dbReference>
<evidence type="ECO:0000256" key="2">
    <source>
        <dbReference type="ARBA" id="ARBA00022630"/>
    </source>
</evidence>
<proteinExistence type="inferred from homology"/>
<comment type="similarity">
    <text evidence="4">Belongs to the flavoredoxin family.</text>
</comment>
<protein>
    <submittedName>
        <fullName evidence="6">Conserved protein/domain typically associated with flavoprotein oxygenase, DIM6/NTAB family</fullName>
    </submittedName>
</protein>
<dbReference type="Gene3D" id="2.30.110.10">
    <property type="entry name" value="Electron Transport, Fmn-binding Protein, Chain A"/>
    <property type="match status" value="1"/>
</dbReference>
<dbReference type="SUPFAM" id="SSF50475">
    <property type="entry name" value="FMN-binding split barrel"/>
    <property type="match status" value="1"/>
</dbReference>
<feature type="domain" description="Flavin reductase like" evidence="5">
    <location>
        <begin position="29"/>
        <end position="167"/>
    </location>
</feature>
<dbReference type="AlphaFoldDB" id="A4BN98"/>
<accession>A4BN98</accession>
<evidence type="ECO:0000313" key="7">
    <source>
        <dbReference type="Proteomes" id="UP000003374"/>
    </source>
</evidence>
<dbReference type="EMBL" id="AAOF01000002">
    <property type="protein sequence ID" value="EAR22697.1"/>
    <property type="molecule type" value="Genomic_DNA"/>
</dbReference>
<dbReference type="Pfam" id="PF01613">
    <property type="entry name" value="Flavin_Reduct"/>
    <property type="match status" value="1"/>
</dbReference>
<evidence type="ECO:0000259" key="5">
    <source>
        <dbReference type="Pfam" id="PF01613"/>
    </source>
</evidence>
<dbReference type="PANTHER" id="PTHR33798:SF5">
    <property type="entry name" value="FLAVIN REDUCTASE LIKE DOMAIN-CONTAINING PROTEIN"/>
    <property type="match status" value="1"/>
</dbReference>
<dbReference type="InterPro" id="IPR012349">
    <property type="entry name" value="Split_barrel_FMN-bd"/>
</dbReference>
<gene>
    <name evidence="6" type="ORF">NB231_09603</name>
</gene>
<keyword evidence="7" id="KW-1185">Reference proteome</keyword>
<dbReference type="OrthoDB" id="5293996at2"/>
<dbReference type="STRING" id="314278.NB231_09603"/>
<reference evidence="6 7" key="1">
    <citation type="submission" date="2006-02" db="EMBL/GenBank/DDBJ databases">
        <authorList>
            <person name="Waterbury J."/>
            <person name="Ferriera S."/>
            <person name="Johnson J."/>
            <person name="Kravitz S."/>
            <person name="Halpern A."/>
            <person name="Remington K."/>
            <person name="Beeson K."/>
            <person name="Tran B."/>
            <person name="Rogers Y.-H."/>
            <person name="Friedman R."/>
            <person name="Venter J.C."/>
        </authorList>
    </citation>
    <scope>NUCLEOTIDE SEQUENCE [LARGE SCALE GENOMIC DNA]</scope>
    <source>
        <strain evidence="6 7">Nb-231</strain>
    </source>
</reference>
<dbReference type="GO" id="GO:0016646">
    <property type="term" value="F:oxidoreductase activity, acting on the CH-NH group of donors, NAD or NADP as acceptor"/>
    <property type="evidence" value="ECO:0007669"/>
    <property type="project" value="UniProtKB-ARBA"/>
</dbReference>
<evidence type="ECO:0000313" key="6">
    <source>
        <dbReference type="EMBL" id="EAR22697.1"/>
    </source>
</evidence>
<dbReference type="GO" id="GO:0010181">
    <property type="term" value="F:FMN binding"/>
    <property type="evidence" value="ECO:0007669"/>
    <property type="project" value="InterPro"/>
</dbReference>
<evidence type="ECO:0000256" key="3">
    <source>
        <dbReference type="ARBA" id="ARBA00022643"/>
    </source>
</evidence>
<organism evidence="6 7">
    <name type="scientific">Nitrococcus mobilis Nb-231</name>
    <dbReference type="NCBI Taxonomy" id="314278"/>
    <lineage>
        <taxon>Bacteria</taxon>
        <taxon>Pseudomonadati</taxon>
        <taxon>Pseudomonadota</taxon>
        <taxon>Gammaproteobacteria</taxon>
        <taxon>Chromatiales</taxon>
        <taxon>Ectothiorhodospiraceae</taxon>
        <taxon>Nitrococcus</taxon>
    </lineage>
</organism>
<comment type="cofactor">
    <cofactor evidence="1">
        <name>FMN</name>
        <dbReference type="ChEBI" id="CHEBI:58210"/>
    </cofactor>
</comment>